<dbReference type="Gramene" id="KCW56892">
    <property type="protein sequence ID" value="KCW56892"/>
    <property type="gene ID" value="EUGRSUZ_I02566"/>
</dbReference>
<accession>A0A059ASG4</accession>
<protein>
    <submittedName>
        <fullName evidence="2">Uncharacterized protein</fullName>
    </submittedName>
</protein>
<gene>
    <name evidence="2" type="ORF">EUGRSUZ_I02566</name>
</gene>
<keyword evidence="1" id="KW-0812">Transmembrane</keyword>
<dbReference type="InParanoid" id="A0A059ASG4"/>
<keyword evidence="1" id="KW-1133">Transmembrane helix</keyword>
<name>A0A059ASG4_EUCGR</name>
<reference evidence="2" key="1">
    <citation type="submission" date="2013-07" db="EMBL/GenBank/DDBJ databases">
        <title>The genome of Eucalyptus grandis.</title>
        <authorList>
            <person name="Schmutz J."/>
            <person name="Hayes R."/>
            <person name="Myburg A."/>
            <person name="Tuskan G."/>
            <person name="Grattapaglia D."/>
            <person name="Rokhsar D.S."/>
        </authorList>
    </citation>
    <scope>NUCLEOTIDE SEQUENCE</scope>
    <source>
        <tissue evidence="2">Leaf extractions</tissue>
    </source>
</reference>
<dbReference type="EMBL" id="KK198761">
    <property type="protein sequence ID" value="KCW56892.1"/>
    <property type="molecule type" value="Genomic_DNA"/>
</dbReference>
<dbReference type="AlphaFoldDB" id="A0A059ASG4"/>
<organism evidence="2">
    <name type="scientific">Eucalyptus grandis</name>
    <name type="common">Flooded gum</name>
    <dbReference type="NCBI Taxonomy" id="71139"/>
    <lineage>
        <taxon>Eukaryota</taxon>
        <taxon>Viridiplantae</taxon>
        <taxon>Streptophyta</taxon>
        <taxon>Embryophyta</taxon>
        <taxon>Tracheophyta</taxon>
        <taxon>Spermatophyta</taxon>
        <taxon>Magnoliopsida</taxon>
        <taxon>eudicotyledons</taxon>
        <taxon>Gunneridae</taxon>
        <taxon>Pentapetalae</taxon>
        <taxon>rosids</taxon>
        <taxon>malvids</taxon>
        <taxon>Myrtales</taxon>
        <taxon>Myrtaceae</taxon>
        <taxon>Myrtoideae</taxon>
        <taxon>Eucalypteae</taxon>
        <taxon>Eucalyptus</taxon>
    </lineage>
</organism>
<evidence type="ECO:0000256" key="1">
    <source>
        <dbReference type="SAM" id="Phobius"/>
    </source>
</evidence>
<keyword evidence="1" id="KW-0472">Membrane</keyword>
<evidence type="ECO:0000313" key="2">
    <source>
        <dbReference type="EMBL" id="KCW56892.1"/>
    </source>
</evidence>
<sequence length="95" mass="10569">MTAPKIPPSALKYGEMDLQVTGLSVALLISSLIVTIFSHKLHWNSKFRAHACFSSNNKFSDTQCDTLHKGKFLSSLCTLFLFQVISCDSSLLQIF</sequence>
<feature type="transmembrane region" description="Helical" evidence="1">
    <location>
        <begin position="20"/>
        <end position="38"/>
    </location>
</feature>
<proteinExistence type="predicted"/>